<organism evidence="2 3">
    <name type="scientific">Geoanaerobacter pelophilus</name>
    <dbReference type="NCBI Taxonomy" id="60036"/>
    <lineage>
        <taxon>Bacteria</taxon>
        <taxon>Pseudomonadati</taxon>
        <taxon>Thermodesulfobacteriota</taxon>
        <taxon>Desulfuromonadia</taxon>
        <taxon>Geobacterales</taxon>
        <taxon>Geobacteraceae</taxon>
        <taxon>Geoanaerobacter</taxon>
    </lineage>
</organism>
<proteinExistence type="predicted"/>
<protein>
    <submittedName>
        <fullName evidence="2">Minor capsid protein</fullName>
    </submittedName>
</protein>
<dbReference type="RefSeq" id="WP_214172519.1">
    <property type="nucleotide sequence ID" value="NZ_JAHCVJ010000006.1"/>
</dbReference>
<dbReference type="InterPro" id="IPR006528">
    <property type="entry name" value="Phage_head_morphogenesis_dom"/>
</dbReference>
<evidence type="ECO:0000259" key="1">
    <source>
        <dbReference type="Pfam" id="PF04233"/>
    </source>
</evidence>
<accession>A0AAW4LF15</accession>
<feature type="domain" description="Phage head morphogenesis" evidence="1">
    <location>
        <begin position="59"/>
        <end position="190"/>
    </location>
</feature>
<evidence type="ECO:0000313" key="3">
    <source>
        <dbReference type="Proteomes" id="UP000811899"/>
    </source>
</evidence>
<dbReference type="NCBIfam" id="TIGR01641">
    <property type="entry name" value="phageSPP1_gp7"/>
    <property type="match status" value="1"/>
</dbReference>
<keyword evidence="3" id="KW-1185">Reference proteome</keyword>
<comment type="caution">
    <text evidence="2">The sequence shown here is derived from an EMBL/GenBank/DDBJ whole genome shotgun (WGS) entry which is preliminary data.</text>
</comment>
<dbReference type="AlphaFoldDB" id="A0AAW4LF15"/>
<dbReference type="Pfam" id="PF04233">
    <property type="entry name" value="Phage_Mu_F"/>
    <property type="match status" value="1"/>
</dbReference>
<evidence type="ECO:0000313" key="2">
    <source>
        <dbReference type="EMBL" id="MBT0665756.1"/>
    </source>
</evidence>
<dbReference type="Proteomes" id="UP000811899">
    <property type="component" value="Unassembled WGS sequence"/>
</dbReference>
<dbReference type="EMBL" id="JAHCVJ010000006">
    <property type="protein sequence ID" value="MBT0665756.1"/>
    <property type="molecule type" value="Genomic_DNA"/>
</dbReference>
<name>A0AAW4LF15_9BACT</name>
<reference evidence="2 3" key="1">
    <citation type="submission" date="2021-05" db="EMBL/GenBank/DDBJ databases">
        <title>The draft genome of Geobacter pelophilus DSM 12255.</title>
        <authorList>
            <person name="Xu Z."/>
            <person name="Masuda Y."/>
            <person name="Itoh H."/>
            <person name="Senoo K."/>
        </authorList>
    </citation>
    <scope>NUCLEOTIDE SEQUENCE [LARGE SCALE GENOMIC DNA]</scope>
    <source>
        <strain evidence="2 3">DSM 12255</strain>
    </source>
</reference>
<sequence length="279" mass="31550">MADLELSNIAFLFGMPPEKAIEYLQTKGFQIIFDWHELRDSGHAQAFTVAKAMNLDVLQSIKSALVQALEKGESFRTFQQQLTPKLQALGWWGKEEILNPATGELRVAQLGSPYRLRTIYEANLQSAYQAGRWQSQWDNRAARPYLMYVAVLDSRTRPAHRALHGTIAPIDSPFWRYFYPPNGWRCRCRVRSLTKQQAITMVKNGQGVWVAEDGLGSKQIEIPHSGGEMGTVTVYRGTDALGQSFTISPDLGWNSNSGMAKWQPDLAKYDADVRALWPR</sequence>
<gene>
    <name evidence="2" type="ORF">KI809_15710</name>
</gene>